<name>A0A0X8FAV2_9LACT</name>
<feature type="transmembrane region" description="Helical" evidence="1">
    <location>
        <begin position="105"/>
        <end position="127"/>
    </location>
</feature>
<protein>
    <submittedName>
        <fullName evidence="3">DUF3278 domain-containing protein</fullName>
    </submittedName>
</protein>
<evidence type="ECO:0000313" key="5">
    <source>
        <dbReference type="Proteomes" id="UP000234239"/>
    </source>
</evidence>
<keyword evidence="4" id="KW-1185">Reference proteome</keyword>
<dbReference type="RefSeq" id="WP_067972941.1">
    <property type="nucleotide sequence ID" value="NZ_CAJHKM010000004.1"/>
</dbReference>
<dbReference type="EMBL" id="CP014160">
    <property type="protein sequence ID" value="AMB93793.1"/>
    <property type="molecule type" value="Genomic_DNA"/>
</dbReference>
<feature type="transmembrane region" description="Helical" evidence="1">
    <location>
        <begin position="27"/>
        <end position="49"/>
    </location>
</feature>
<organism evidence="2 4">
    <name type="scientific">Aerococcus sanguinicola</name>
    <dbReference type="NCBI Taxonomy" id="119206"/>
    <lineage>
        <taxon>Bacteria</taxon>
        <taxon>Bacillati</taxon>
        <taxon>Bacillota</taxon>
        <taxon>Bacilli</taxon>
        <taxon>Lactobacillales</taxon>
        <taxon>Aerococcaceae</taxon>
        <taxon>Aerococcus</taxon>
    </lineage>
</organism>
<keyword evidence="1" id="KW-0812">Transmembrane</keyword>
<dbReference type="InterPro" id="IPR021697">
    <property type="entry name" value="DUF3278"/>
</dbReference>
<gene>
    <name evidence="2" type="ORF">AWM72_03000</name>
    <name evidence="3" type="ORF">CYJ28_06095</name>
</gene>
<dbReference type="GeneID" id="92903036"/>
<dbReference type="Proteomes" id="UP000069912">
    <property type="component" value="Chromosome"/>
</dbReference>
<keyword evidence="1" id="KW-1133">Transmembrane helix</keyword>
<evidence type="ECO:0000313" key="2">
    <source>
        <dbReference type="EMBL" id="AMB93793.1"/>
    </source>
</evidence>
<sequence>MKKRIIQHYLGFIGHRDEYQEKKLNEVLAFANIVTQYAISILILISLLWDLNQGQVSLGTIFLFLLLMGNSLYILAKTRKYRLADTEFYDAKDYKKAVRQLRQQMLRAGLLWTLGMIFWMEVVFPYMDGRALEFSGAKLAIYLVGGLAFTVTTYLITKSKLHLVKD</sequence>
<dbReference type="KEGG" id="asan:AWM72_03000"/>
<dbReference type="Proteomes" id="UP000234239">
    <property type="component" value="Unassembled WGS sequence"/>
</dbReference>
<feature type="transmembrane region" description="Helical" evidence="1">
    <location>
        <begin position="55"/>
        <end position="76"/>
    </location>
</feature>
<reference evidence="4" key="2">
    <citation type="submission" date="2016-01" db="EMBL/GenBank/DDBJ databases">
        <title>Six Aerococcus type strain genome sequencing and assembly using PacBio and Illumina Hiseq.</title>
        <authorList>
            <person name="Carkaci D."/>
            <person name="Dargis R."/>
            <person name="Nielsen X.C."/>
            <person name="Skovgaard O."/>
            <person name="Fuursted K."/>
            <person name="Christensen J.J."/>
        </authorList>
    </citation>
    <scope>NUCLEOTIDE SEQUENCE [LARGE SCALE GENOMIC DNA]</scope>
    <source>
        <strain evidence="4">CCUG43001</strain>
    </source>
</reference>
<reference evidence="3 5" key="3">
    <citation type="submission" date="2017-12" db="EMBL/GenBank/DDBJ databases">
        <title>Phylogenetic diversity of female urinary microbiome.</title>
        <authorList>
            <person name="Thomas-White K."/>
            <person name="Wolfe A.J."/>
        </authorList>
    </citation>
    <scope>NUCLEOTIDE SEQUENCE [LARGE SCALE GENOMIC DNA]</scope>
    <source>
        <strain evidence="3 5">UMB0139</strain>
    </source>
</reference>
<evidence type="ECO:0000313" key="4">
    <source>
        <dbReference type="Proteomes" id="UP000069912"/>
    </source>
</evidence>
<dbReference type="Pfam" id="PF11683">
    <property type="entry name" value="DUF3278"/>
    <property type="match status" value="1"/>
</dbReference>
<accession>A0A0X8FAV2</accession>
<reference evidence="2 4" key="1">
    <citation type="journal article" date="2016" name="Genome Announc.">
        <title>Complete Genome Sequences of Aerococcus christensenii CCUG 28831T, Aerococcus sanguinicola CCUG 43001T, Aerococcus urinae CCUG 36881T, Aerococcus urinaeequi CCUG 28094T, Aerococcus urinaehominis CCUG 42038 BT, and Aerococcus viridans CCUG 4311T.</title>
        <authorList>
            <person name="Carkaci D."/>
            <person name="Dargis R."/>
            <person name="Nielsen X.C."/>
            <person name="Skovgaard O."/>
            <person name="Fuursted K."/>
            <person name="Christensen J.J."/>
        </authorList>
    </citation>
    <scope>NUCLEOTIDE SEQUENCE [LARGE SCALE GENOMIC DNA]</scope>
    <source>
        <strain evidence="2 4">CCUG43001</strain>
    </source>
</reference>
<dbReference type="EMBL" id="PKGY01000003">
    <property type="protein sequence ID" value="PKZ21476.1"/>
    <property type="molecule type" value="Genomic_DNA"/>
</dbReference>
<evidence type="ECO:0000313" key="3">
    <source>
        <dbReference type="EMBL" id="PKZ21476.1"/>
    </source>
</evidence>
<dbReference type="OrthoDB" id="2622364at2"/>
<keyword evidence="1" id="KW-0472">Membrane</keyword>
<feature type="transmembrane region" description="Helical" evidence="1">
    <location>
        <begin position="139"/>
        <end position="157"/>
    </location>
</feature>
<proteinExistence type="predicted"/>
<dbReference type="AlphaFoldDB" id="A0A0X8FAV2"/>
<evidence type="ECO:0000256" key="1">
    <source>
        <dbReference type="SAM" id="Phobius"/>
    </source>
</evidence>